<dbReference type="EMBL" id="CP046052">
    <property type="protein sequence ID" value="QGM44931.1"/>
    <property type="molecule type" value="Genomic_DNA"/>
</dbReference>
<dbReference type="Gene3D" id="2.40.160.20">
    <property type="match status" value="1"/>
</dbReference>
<dbReference type="Pfam" id="PF10082">
    <property type="entry name" value="BBP2_2"/>
    <property type="match status" value="1"/>
</dbReference>
<evidence type="ECO:0000313" key="2">
    <source>
        <dbReference type="EMBL" id="QGM44931.1"/>
    </source>
</evidence>
<keyword evidence="1" id="KW-0732">Signal</keyword>
<protein>
    <submittedName>
        <fullName evidence="2">Outer membrane beta-barrel protein</fullName>
    </submittedName>
</protein>
<keyword evidence="3" id="KW-1185">Reference proteome</keyword>
<dbReference type="OrthoDB" id="8450109at2"/>
<dbReference type="SUPFAM" id="SSF56925">
    <property type="entry name" value="OMPA-like"/>
    <property type="match status" value="1"/>
</dbReference>
<dbReference type="Proteomes" id="UP000309061">
    <property type="component" value="Chromosome"/>
</dbReference>
<dbReference type="InterPro" id="IPR018759">
    <property type="entry name" value="BBP2_2"/>
</dbReference>
<evidence type="ECO:0000256" key="1">
    <source>
        <dbReference type="SAM" id="SignalP"/>
    </source>
</evidence>
<dbReference type="SUPFAM" id="SSF56935">
    <property type="entry name" value="Porins"/>
    <property type="match status" value="1"/>
</dbReference>
<gene>
    <name evidence="2" type="ORF">H2LOC_004085</name>
</gene>
<reference evidence="2 3" key="1">
    <citation type="submission" date="2019-11" db="EMBL/GenBank/DDBJ databases">
        <title>The genome sequence of Methylocystis heyeri.</title>
        <authorList>
            <person name="Oshkin I.Y."/>
            <person name="Miroshnikov K."/>
            <person name="Dedysh S.N."/>
        </authorList>
    </citation>
    <scope>NUCLEOTIDE SEQUENCE [LARGE SCALE GENOMIC DNA]</scope>
    <source>
        <strain evidence="2 3">H2</strain>
    </source>
</reference>
<proteinExistence type="predicted"/>
<accession>A0A6B8KD39</accession>
<feature type="signal peptide" evidence="1">
    <location>
        <begin position="1"/>
        <end position="25"/>
    </location>
</feature>
<dbReference type="AlphaFoldDB" id="A0A6B8KD39"/>
<sequence length="474" mass="51267">MNFRRTIARLAVLALGALASVDAIADEEAPTVAAMGPALGPDPNQSMSIDGWLVYPTFMTGVIFNDNIYQTQINRRAGVGLSLQPNILAEQDNGLHKTSVHINAYAEIYPGQGGSELLVSPGLAPAVYVSPTNVTGRAAVSHVWTPMADLSVKIIGEYERQSGLFATNLWGAQPEPAVASGVAVSSVPQYSNQFTGQISVEKQLADRWFVRGSAGAQYISYDSRPVASTWALGLSGAVSNNFAAQNGNSYNAALRAGFWITPQLYAFIQPEADIRIYQESYTNTNGYDILCGVGFPRTGLYSGEIYAGYQTQTSAWGNYGGRVSSPALGVRFAWYPTEYFVLTASLSETLSTAPSFSTAFINGVPFASVMAPGEANNSRTLQAQLQGDYSFSPYWKAHVRGGFADTKWTNPTNVQTIWNAGGGIEYTFWRNVALTLEYRLAKTFNSQSVWSSYNPQIPSGYTQNIVSAGVRYAY</sequence>
<name>A0A6B8KD39_9HYPH</name>
<dbReference type="KEGG" id="mhey:H2LOC_004085"/>
<feature type="chain" id="PRO_5025547975" evidence="1">
    <location>
        <begin position="26"/>
        <end position="474"/>
    </location>
</feature>
<organism evidence="2 3">
    <name type="scientific">Methylocystis heyeri</name>
    <dbReference type="NCBI Taxonomy" id="391905"/>
    <lineage>
        <taxon>Bacteria</taxon>
        <taxon>Pseudomonadati</taxon>
        <taxon>Pseudomonadota</taxon>
        <taxon>Alphaproteobacteria</taxon>
        <taxon>Hyphomicrobiales</taxon>
        <taxon>Methylocystaceae</taxon>
        <taxon>Methylocystis</taxon>
    </lineage>
</organism>
<dbReference type="RefSeq" id="WP_136495223.1">
    <property type="nucleotide sequence ID" value="NZ_CP046052.1"/>
</dbReference>
<evidence type="ECO:0000313" key="3">
    <source>
        <dbReference type="Proteomes" id="UP000309061"/>
    </source>
</evidence>
<dbReference type="InterPro" id="IPR011250">
    <property type="entry name" value="OMP/PagP_B-barrel"/>
</dbReference>